<organism evidence="1 2">
    <name type="scientific">Gossypium arboreum</name>
    <name type="common">Tree cotton</name>
    <name type="synonym">Gossypium nanking</name>
    <dbReference type="NCBI Taxonomy" id="29729"/>
    <lineage>
        <taxon>Eukaryota</taxon>
        <taxon>Viridiplantae</taxon>
        <taxon>Streptophyta</taxon>
        <taxon>Embryophyta</taxon>
        <taxon>Tracheophyta</taxon>
        <taxon>Spermatophyta</taxon>
        <taxon>Magnoliopsida</taxon>
        <taxon>eudicotyledons</taxon>
        <taxon>Gunneridae</taxon>
        <taxon>Pentapetalae</taxon>
        <taxon>rosids</taxon>
        <taxon>malvids</taxon>
        <taxon>Malvales</taxon>
        <taxon>Malvaceae</taxon>
        <taxon>Malvoideae</taxon>
        <taxon>Gossypium</taxon>
    </lineage>
</organism>
<sequence length="32" mass="3438">MTCLGHDIGTYRGVSVRLCLGNGIGTDMRELV</sequence>
<name>A0A0B0NHD2_GOSAR</name>
<accession>A0A0B0NHD2</accession>
<protein>
    <submittedName>
        <fullName evidence="1">Uncharacterized protein</fullName>
    </submittedName>
</protein>
<dbReference type="Proteomes" id="UP000032142">
    <property type="component" value="Unassembled WGS sequence"/>
</dbReference>
<proteinExistence type="predicted"/>
<gene>
    <name evidence="1" type="ORF">F383_20269</name>
</gene>
<evidence type="ECO:0000313" key="2">
    <source>
        <dbReference type="Proteomes" id="UP000032142"/>
    </source>
</evidence>
<evidence type="ECO:0000313" key="1">
    <source>
        <dbReference type="EMBL" id="KHG13963.1"/>
    </source>
</evidence>
<dbReference type="AlphaFoldDB" id="A0A0B0NHD2"/>
<keyword evidence="2" id="KW-1185">Reference proteome</keyword>
<dbReference type="EMBL" id="KN400560">
    <property type="protein sequence ID" value="KHG13963.1"/>
    <property type="molecule type" value="Genomic_DNA"/>
</dbReference>
<reference evidence="2" key="1">
    <citation type="submission" date="2014-09" db="EMBL/GenBank/DDBJ databases">
        <authorList>
            <person name="Mudge J."/>
            <person name="Ramaraj T."/>
            <person name="Lindquist I.E."/>
            <person name="Bharti A.K."/>
            <person name="Sundararajan A."/>
            <person name="Cameron C.T."/>
            <person name="Woodward J.E."/>
            <person name="May G.D."/>
            <person name="Brubaker C."/>
            <person name="Broadhvest J."/>
            <person name="Wilkins T.A."/>
        </authorList>
    </citation>
    <scope>NUCLEOTIDE SEQUENCE</scope>
    <source>
        <strain evidence="2">cv. AKA8401</strain>
    </source>
</reference>